<accession>A0A6A6PVK9</accession>
<organism evidence="2 3">
    <name type="scientific">Neohortaea acidophila</name>
    <dbReference type="NCBI Taxonomy" id="245834"/>
    <lineage>
        <taxon>Eukaryota</taxon>
        <taxon>Fungi</taxon>
        <taxon>Dikarya</taxon>
        <taxon>Ascomycota</taxon>
        <taxon>Pezizomycotina</taxon>
        <taxon>Dothideomycetes</taxon>
        <taxon>Dothideomycetidae</taxon>
        <taxon>Mycosphaerellales</taxon>
        <taxon>Teratosphaeriaceae</taxon>
        <taxon>Neohortaea</taxon>
    </lineage>
</organism>
<dbReference type="OrthoDB" id="3433125at2759"/>
<dbReference type="EMBL" id="MU001635">
    <property type="protein sequence ID" value="KAF2483774.1"/>
    <property type="molecule type" value="Genomic_DNA"/>
</dbReference>
<evidence type="ECO:0000313" key="3">
    <source>
        <dbReference type="Proteomes" id="UP000799767"/>
    </source>
</evidence>
<feature type="compositionally biased region" description="Basic and acidic residues" evidence="1">
    <location>
        <begin position="21"/>
        <end position="32"/>
    </location>
</feature>
<dbReference type="PANTHER" id="PTHR38887">
    <property type="entry name" value="CHROMOSOME 21, WHOLE GENOME SHOTGUN SEQUENCE"/>
    <property type="match status" value="1"/>
</dbReference>
<name>A0A6A6PVK9_9PEZI</name>
<gene>
    <name evidence="2" type="ORF">BDY17DRAFT_310720</name>
</gene>
<dbReference type="PANTHER" id="PTHR38887:SF1">
    <property type="entry name" value="RAS MODIFICATION PROTEIN ERF4"/>
    <property type="match status" value="1"/>
</dbReference>
<dbReference type="RefSeq" id="XP_033590344.1">
    <property type="nucleotide sequence ID" value="XM_033735471.1"/>
</dbReference>
<feature type="region of interest" description="Disordered" evidence="1">
    <location>
        <begin position="370"/>
        <end position="407"/>
    </location>
</feature>
<proteinExistence type="predicted"/>
<evidence type="ECO:0000313" key="2">
    <source>
        <dbReference type="EMBL" id="KAF2483774.1"/>
    </source>
</evidence>
<sequence>MPLPRPLSKAIQTGIGLSQEWKADKAARKEQESNNATTTTATGSVDPPPYAENQKQDDSSDDEEIDDETWAQDLDAAQLETVPSHVSATEDFDEKKWMDRFLHAHPAPAKQLVQPLSMPVILPERRPGFKGRGFVRAYAPVLQEAGIDQDTWIELVKAFDQSIANNKWFHVANVAVWVAEKVRFAIQGFSIIATFVVLAVHVSVEVGRRGYMNVESNKFMTRMNEEFFKPRGLYAMVIKYDPKSDDPEADVDISAGINQKVAKRDDSERSKWKNIYQGTAGKTKEDEIPDFAPLEFPQLDNLSDGQKENAVKHFGHFLGDYYDRRGQAKFENANADSKLAGVTGEKQFASIYSDPNHPVQSGRLVETLTGGKHRGPLGRLTNRRKQRKSRLGLSGETGRQKRKQKGLRGGIKSFLKPDTLYLMVVNMPTEEEVDLALQELEEASKQQGVQFDAQAIREKLGYGDSLLGRRRG</sequence>
<feature type="compositionally biased region" description="Basic residues" evidence="1">
    <location>
        <begin position="371"/>
        <end position="390"/>
    </location>
</feature>
<dbReference type="GeneID" id="54476473"/>
<dbReference type="Proteomes" id="UP000799767">
    <property type="component" value="Unassembled WGS sequence"/>
</dbReference>
<feature type="region of interest" description="Disordered" evidence="1">
    <location>
        <begin position="1"/>
        <end position="66"/>
    </location>
</feature>
<keyword evidence="3" id="KW-1185">Reference proteome</keyword>
<protein>
    <submittedName>
        <fullName evidence="2">Uncharacterized protein</fullName>
    </submittedName>
</protein>
<dbReference type="InterPro" id="IPR053221">
    <property type="entry name" value="Burnettramic_acid_biosynth"/>
</dbReference>
<dbReference type="AlphaFoldDB" id="A0A6A6PVK9"/>
<evidence type="ECO:0000256" key="1">
    <source>
        <dbReference type="SAM" id="MobiDB-lite"/>
    </source>
</evidence>
<reference evidence="2" key="1">
    <citation type="journal article" date="2020" name="Stud. Mycol.">
        <title>101 Dothideomycetes genomes: a test case for predicting lifestyles and emergence of pathogens.</title>
        <authorList>
            <person name="Haridas S."/>
            <person name="Albert R."/>
            <person name="Binder M."/>
            <person name="Bloem J."/>
            <person name="Labutti K."/>
            <person name="Salamov A."/>
            <person name="Andreopoulos B."/>
            <person name="Baker S."/>
            <person name="Barry K."/>
            <person name="Bills G."/>
            <person name="Bluhm B."/>
            <person name="Cannon C."/>
            <person name="Castanera R."/>
            <person name="Culley D."/>
            <person name="Daum C."/>
            <person name="Ezra D."/>
            <person name="Gonzalez J."/>
            <person name="Henrissat B."/>
            <person name="Kuo A."/>
            <person name="Liang C."/>
            <person name="Lipzen A."/>
            <person name="Lutzoni F."/>
            <person name="Magnuson J."/>
            <person name="Mondo S."/>
            <person name="Nolan M."/>
            <person name="Ohm R."/>
            <person name="Pangilinan J."/>
            <person name="Park H.-J."/>
            <person name="Ramirez L."/>
            <person name="Alfaro M."/>
            <person name="Sun H."/>
            <person name="Tritt A."/>
            <person name="Yoshinaga Y."/>
            <person name="Zwiers L.-H."/>
            <person name="Turgeon B."/>
            <person name="Goodwin S."/>
            <person name="Spatafora J."/>
            <person name="Crous P."/>
            <person name="Grigoriev I."/>
        </authorList>
    </citation>
    <scope>NUCLEOTIDE SEQUENCE</scope>
    <source>
        <strain evidence="2">CBS 113389</strain>
    </source>
</reference>